<gene>
    <name evidence="1" type="ORF">TIRI35C_1616</name>
</gene>
<dbReference type="GeneID" id="71842276"/>
<sequence>MFESEEEKRRISEEDDITEEIKDEYFATFEGLRKICEKLGMECRFERANRYVWITEMLTPDRKD</sequence>
<evidence type="ECO:0000313" key="2">
    <source>
        <dbReference type="Proteomes" id="UP000516304"/>
    </source>
</evidence>
<name>A0A7G2DA19_9EURY</name>
<dbReference type="AlphaFoldDB" id="A0A7G2DA19"/>
<keyword evidence="1" id="KW-0808">Transferase</keyword>
<keyword evidence="1" id="KW-0489">Methyltransferase</keyword>
<organism evidence="1 2">
    <name type="scientific">Thermococcus camini</name>
    <dbReference type="NCBI Taxonomy" id="2016373"/>
    <lineage>
        <taxon>Archaea</taxon>
        <taxon>Methanobacteriati</taxon>
        <taxon>Methanobacteriota</taxon>
        <taxon>Thermococci</taxon>
        <taxon>Thermococcales</taxon>
        <taxon>Thermococcaceae</taxon>
        <taxon>Thermococcus</taxon>
    </lineage>
</organism>
<proteinExistence type="predicted"/>
<dbReference type="RefSeq" id="WP_246454733.1">
    <property type="nucleotide sequence ID" value="NZ_LR881183.1"/>
</dbReference>
<keyword evidence="2" id="KW-1185">Reference proteome</keyword>
<accession>A0A7G2DA19</accession>
<dbReference type="EMBL" id="LR881183">
    <property type="protein sequence ID" value="CAD5244770.1"/>
    <property type="molecule type" value="Genomic_DNA"/>
</dbReference>
<evidence type="ECO:0000313" key="1">
    <source>
        <dbReference type="EMBL" id="CAD5244770.1"/>
    </source>
</evidence>
<reference evidence="1 2" key="1">
    <citation type="submission" date="2020-09" db="EMBL/GenBank/DDBJ databases">
        <authorList>
            <person name="Courtine D."/>
        </authorList>
    </citation>
    <scope>NUCLEOTIDE SEQUENCE [LARGE SCALE GENOMIC DNA]</scope>
    <source>
        <strain evidence="1 2">IRI35c</strain>
    </source>
</reference>
<dbReference type="GO" id="GO:0032259">
    <property type="term" value="P:methylation"/>
    <property type="evidence" value="ECO:0007669"/>
    <property type="project" value="UniProtKB-KW"/>
</dbReference>
<dbReference type="GO" id="GO:0008168">
    <property type="term" value="F:methyltransferase activity"/>
    <property type="evidence" value="ECO:0007669"/>
    <property type="project" value="UniProtKB-KW"/>
</dbReference>
<dbReference type="Proteomes" id="UP000516304">
    <property type="component" value="Chromosome TIRI35C"/>
</dbReference>
<dbReference type="KEGG" id="tcq:TIRI35C_1616"/>
<protein>
    <submittedName>
        <fullName evidence="1">SAM-dependent methyltransferase</fullName>
    </submittedName>
</protein>